<gene>
    <name evidence="2" type="ORF">QWJ38_04160</name>
</gene>
<accession>A0ABT8DQY5</accession>
<dbReference type="Proteomes" id="UP001228044">
    <property type="component" value="Unassembled WGS sequence"/>
</dbReference>
<dbReference type="PANTHER" id="PTHR44051">
    <property type="entry name" value="GLUTATHIONE S-TRANSFERASE-RELATED"/>
    <property type="match status" value="1"/>
</dbReference>
<name>A0ABT8DQY5_9BURK</name>
<dbReference type="PROSITE" id="PS50404">
    <property type="entry name" value="GST_NTER"/>
    <property type="match status" value="1"/>
</dbReference>
<organism evidence="2 3">
    <name type="scientific">Roseateles violae</name>
    <dbReference type="NCBI Taxonomy" id="3058042"/>
    <lineage>
        <taxon>Bacteria</taxon>
        <taxon>Pseudomonadati</taxon>
        <taxon>Pseudomonadota</taxon>
        <taxon>Betaproteobacteria</taxon>
        <taxon>Burkholderiales</taxon>
        <taxon>Sphaerotilaceae</taxon>
        <taxon>Roseateles</taxon>
    </lineage>
</organism>
<dbReference type="Gene3D" id="3.40.30.10">
    <property type="entry name" value="Glutaredoxin"/>
    <property type="match status" value="1"/>
</dbReference>
<reference evidence="2 3" key="1">
    <citation type="submission" date="2023-06" db="EMBL/GenBank/DDBJ databases">
        <title>Pelomonas sp. PFR6 16S ribosomal RNA gene Genome sequencing and assembly.</title>
        <authorList>
            <person name="Woo H."/>
        </authorList>
    </citation>
    <scope>NUCLEOTIDE SEQUENCE [LARGE SCALE GENOMIC DNA]</scope>
    <source>
        <strain evidence="2 3">PFR6</strain>
    </source>
</reference>
<dbReference type="InterPro" id="IPR036249">
    <property type="entry name" value="Thioredoxin-like_sf"/>
</dbReference>
<sequence length="214" mass="23225">MLTLYGTQGSGSAAVEAALAWAGLPVRFVDAASWKPGPGLDELAQVNPLQQIPTLRLEDGTVLTESAAILIHLGLAHPASGLLPAEASARALAIRGLVFIAANCYSAISIIDYPQRWCADAEEDKPVQERIIAGSRARLHKHWEIFADQFFAEGRPFLGGEQPGALDLLATVVSKWSGARKHLQQQRPGFHALLQRVEQHPRLAPLFARHWPAP</sequence>
<evidence type="ECO:0000313" key="2">
    <source>
        <dbReference type="EMBL" id="MDN3919470.1"/>
    </source>
</evidence>
<dbReference type="SUPFAM" id="SSF52833">
    <property type="entry name" value="Thioredoxin-like"/>
    <property type="match status" value="1"/>
</dbReference>
<dbReference type="RefSeq" id="WP_290357772.1">
    <property type="nucleotide sequence ID" value="NZ_JAUHHC010000001.1"/>
</dbReference>
<protein>
    <submittedName>
        <fullName evidence="2">Glutathione S-transferase</fullName>
    </submittedName>
</protein>
<dbReference type="PANTHER" id="PTHR44051:SF8">
    <property type="entry name" value="GLUTATHIONE S-TRANSFERASE GSTA"/>
    <property type="match status" value="1"/>
</dbReference>
<dbReference type="CDD" id="cd03188">
    <property type="entry name" value="GST_C_Beta"/>
    <property type="match status" value="1"/>
</dbReference>
<dbReference type="SUPFAM" id="SSF47616">
    <property type="entry name" value="GST C-terminal domain-like"/>
    <property type="match status" value="1"/>
</dbReference>
<dbReference type="Pfam" id="PF13417">
    <property type="entry name" value="GST_N_3"/>
    <property type="match status" value="1"/>
</dbReference>
<comment type="caution">
    <text evidence="2">The sequence shown here is derived from an EMBL/GenBank/DDBJ whole genome shotgun (WGS) entry which is preliminary data.</text>
</comment>
<dbReference type="Gene3D" id="1.20.1050.10">
    <property type="match status" value="1"/>
</dbReference>
<dbReference type="InterPro" id="IPR004045">
    <property type="entry name" value="Glutathione_S-Trfase_N"/>
</dbReference>
<keyword evidence="3" id="KW-1185">Reference proteome</keyword>
<evidence type="ECO:0000259" key="1">
    <source>
        <dbReference type="PROSITE" id="PS50404"/>
    </source>
</evidence>
<dbReference type="CDD" id="cd03057">
    <property type="entry name" value="GST_N_Beta"/>
    <property type="match status" value="1"/>
</dbReference>
<feature type="domain" description="GST N-terminal" evidence="1">
    <location>
        <begin position="1"/>
        <end position="81"/>
    </location>
</feature>
<proteinExistence type="predicted"/>
<evidence type="ECO:0000313" key="3">
    <source>
        <dbReference type="Proteomes" id="UP001228044"/>
    </source>
</evidence>
<dbReference type="EMBL" id="JAUHHC010000001">
    <property type="protein sequence ID" value="MDN3919470.1"/>
    <property type="molecule type" value="Genomic_DNA"/>
</dbReference>
<dbReference type="InterPro" id="IPR036282">
    <property type="entry name" value="Glutathione-S-Trfase_C_sf"/>
</dbReference>